<dbReference type="EMBL" id="KV011369">
    <property type="protein sequence ID" value="KZV26275.1"/>
    <property type="molecule type" value="Genomic_DNA"/>
</dbReference>
<protein>
    <submittedName>
        <fullName evidence="1">Uncharacterized protein</fullName>
    </submittedName>
</protein>
<organism evidence="1 2">
    <name type="scientific">Dorcoceras hygrometricum</name>
    <dbReference type="NCBI Taxonomy" id="472368"/>
    <lineage>
        <taxon>Eukaryota</taxon>
        <taxon>Viridiplantae</taxon>
        <taxon>Streptophyta</taxon>
        <taxon>Embryophyta</taxon>
        <taxon>Tracheophyta</taxon>
        <taxon>Spermatophyta</taxon>
        <taxon>Magnoliopsida</taxon>
        <taxon>eudicotyledons</taxon>
        <taxon>Gunneridae</taxon>
        <taxon>Pentapetalae</taxon>
        <taxon>asterids</taxon>
        <taxon>lamiids</taxon>
        <taxon>Lamiales</taxon>
        <taxon>Gesneriaceae</taxon>
        <taxon>Didymocarpoideae</taxon>
        <taxon>Trichosporeae</taxon>
        <taxon>Loxocarpinae</taxon>
        <taxon>Dorcoceras</taxon>
    </lineage>
</organism>
<reference evidence="1 2" key="1">
    <citation type="journal article" date="2015" name="Proc. Natl. Acad. Sci. U.S.A.">
        <title>The resurrection genome of Boea hygrometrica: A blueprint for survival of dehydration.</title>
        <authorList>
            <person name="Xiao L."/>
            <person name="Yang G."/>
            <person name="Zhang L."/>
            <person name="Yang X."/>
            <person name="Zhao S."/>
            <person name="Ji Z."/>
            <person name="Zhou Q."/>
            <person name="Hu M."/>
            <person name="Wang Y."/>
            <person name="Chen M."/>
            <person name="Xu Y."/>
            <person name="Jin H."/>
            <person name="Xiao X."/>
            <person name="Hu G."/>
            <person name="Bao F."/>
            <person name="Hu Y."/>
            <person name="Wan P."/>
            <person name="Li L."/>
            <person name="Deng X."/>
            <person name="Kuang T."/>
            <person name="Xiang C."/>
            <person name="Zhu J.K."/>
            <person name="Oliver M.J."/>
            <person name="He Y."/>
        </authorList>
    </citation>
    <scope>NUCLEOTIDE SEQUENCE [LARGE SCALE GENOMIC DNA]</scope>
    <source>
        <strain evidence="2">cv. XS01</strain>
    </source>
</reference>
<evidence type="ECO:0000313" key="2">
    <source>
        <dbReference type="Proteomes" id="UP000250235"/>
    </source>
</evidence>
<sequence length="121" mass="13587">MHGSRAVLASCARFIWFKGGLEWSMDERRRLDMAEPKGRREGRAIVRGAIAHSVFHSSLVAIGLIHGSAWWCGWTWGGPAGEAPTMDGWRRAAEGRSCVMPEIIKKRISNSEISRFSNDRF</sequence>
<proteinExistence type="predicted"/>
<keyword evidence="2" id="KW-1185">Reference proteome</keyword>
<dbReference type="Proteomes" id="UP000250235">
    <property type="component" value="Unassembled WGS sequence"/>
</dbReference>
<name>A0A2Z7AWP8_9LAMI</name>
<accession>A0A2Z7AWP8</accession>
<evidence type="ECO:0000313" key="1">
    <source>
        <dbReference type="EMBL" id="KZV26275.1"/>
    </source>
</evidence>
<dbReference type="AlphaFoldDB" id="A0A2Z7AWP8"/>
<gene>
    <name evidence="1" type="ORF">F511_42028</name>
</gene>